<proteinExistence type="predicted"/>
<feature type="transmembrane region" description="Helical" evidence="1">
    <location>
        <begin position="7"/>
        <end position="25"/>
    </location>
</feature>
<keyword evidence="1" id="KW-0812">Transmembrane</keyword>
<dbReference type="Proteomes" id="UP000284219">
    <property type="component" value="Unassembled WGS sequence"/>
</dbReference>
<evidence type="ECO:0008006" key="4">
    <source>
        <dbReference type="Google" id="ProtNLM"/>
    </source>
</evidence>
<gene>
    <name evidence="2" type="ORF">BEP19_05700</name>
</gene>
<dbReference type="AlphaFoldDB" id="A0A419SIY9"/>
<reference evidence="2 3" key="1">
    <citation type="submission" date="2016-08" db="EMBL/GenBank/DDBJ databases">
        <title>Novel Firmicute Genomes.</title>
        <authorList>
            <person name="Poppleton D.I."/>
            <person name="Gribaldo S."/>
        </authorList>
    </citation>
    <scope>NUCLEOTIDE SEQUENCE [LARGE SCALE GENOMIC DNA]</scope>
    <source>
        <strain evidence="2 3">RAOx-1</strain>
    </source>
</reference>
<dbReference type="Pfam" id="PF11146">
    <property type="entry name" value="DUF2905"/>
    <property type="match status" value="1"/>
</dbReference>
<keyword evidence="1" id="KW-0472">Membrane</keyword>
<comment type="caution">
    <text evidence="2">The sequence shown here is derived from an EMBL/GenBank/DDBJ whole genome shotgun (WGS) entry which is preliminary data.</text>
</comment>
<organism evidence="2 3">
    <name type="scientific">Ammoniphilus oxalaticus</name>
    <dbReference type="NCBI Taxonomy" id="66863"/>
    <lineage>
        <taxon>Bacteria</taxon>
        <taxon>Bacillati</taxon>
        <taxon>Bacillota</taxon>
        <taxon>Bacilli</taxon>
        <taxon>Bacillales</taxon>
        <taxon>Paenibacillaceae</taxon>
        <taxon>Aneurinibacillus group</taxon>
        <taxon>Ammoniphilus</taxon>
    </lineage>
</organism>
<dbReference type="RefSeq" id="WP_120189150.1">
    <property type="nucleotide sequence ID" value="NZ_MCHY01000008.1"/>
</dbReference>
<evidence type="ECO:0000256" key="1">
    <source>
        <dbReference type="SAM" id="Phobius"/>
    </source>
</evidence>
<keyword evidence="1" id="KW-1133">Transmembrane helix</keyword>
<keyword evidence="3" id="KW-1185">Reference proteome</keyword>
<accession>A0A419SIY9</accession>
<dbReference type="InterPro" id="IPR021320">
    <property type="entry name" value="DUF2905"/>
</dbReference>
<evidence type="ECO:0000313" key="3">
    <source>
        <dbReference type="Proteomes" id="UP000284219"/>
    </source>
</evidence>
<dbReference type="OrthoDB" id="9811610at2"/>
<dbReference type="PANTHER" id="PTHR36443">
    <property type="entry name" value="BSR5223 PROTEIN"/>
    <property type="match status" value="1"/>
</dbReference>
<name>A0A419SIY9_9BACL</name>
<dbReference type="PANTHER" id="PTHR36443:SF1">
    <property type="entry name" value="BSR5223 PROTEIN"/>
    <property type="match status" value="1"/>
</dbReference>
<dbReference type="EMBL" id="MCHY01000008">
    <property type="protein sequence ID" value="RKD23920.1"/>
    <property type="molecule type" value="Genomic_DNA"/>
</dbReference>
<evidence type="ECO:0000313" key="2">
    <source>
        <dbReference type="EMBL" id="RKD23920.1"/>
    </source>
</evidence>
<sequence>MNPVAKLLIISGLVMVAVGIVWQFGGRFLNLGRLPGDIVVEKENFRFYFPLMTSIIVSIVLSLLFYIMRLFR</sequence>
<feature type="transmembrane region" description="Helical" evidence="1">
    <location>
        <begin position="45"/>
        <end position="67"/>
    </location>
</feature>
<protein>
    <recommendedName>
        <fullName evidence="4">DUF2905 domain-containing protein</fullName>
    </recommendedName>
</protein>